<proteinExistence type="inferred from homology"/>
<dbReference type="PANTHER" id="PTHR24292">
    <property type="entry name" value="CYTOCHROME P450"/>
    <property type="match status" value="1"/>
</dbReference>
<protein>
    <recommendedName>
        <fullName evidence="16">Cytochrome P450</fullName>
    </recommendedName>
</protein>
<evidence type="ECO:0000256" key="6">
    <source>
        <dbReference type="ARBA" id="ARBA00022723"/>
    </source>
</evidence>
<evidence type="ECO:0000256" key="8">
    <source>
        <dbReference type="ARBA" id="ARBA00022848"/>
    </source>
</evidence>
<dbReference type="PROSITE" id="PS00086">
    <property type="entry name" value="CYTOCHROME_P450"/>
    <property type="match status" value="1"/>
</dbReference>
<keyword evidence="10 13" id="KW-0408">Iron</keyword>
<dbReference type="Gene3D" id="1.10.630.10">
    <property type="entry name" value="Cytochrome P450"/>
    <property type="match status" value="1"/>
</dbReference>
<dbReference type="AlphaFoldDB" id="A0AAW2GCA6"/>
<accession>A0AAW2GCA6</accession>
<dbReference type="GO" id="GO:0016705">
    <property type="term" value="F:oxidoreductase activity, acting on paired donors, with incorporation or reduction of molecular oxygen"/>
    <property type="evidence" value="ECO:0007669"/>
    <property type="project" value="InterPro"/>
</dbReference>
<dbReference type="InterPro" id="IPR036396">
    <property type="entry name" value="Cyt_P450_sf"/>
</dbReference>
<dbReference type="GO" id="GO:0004497">
    <property type="term" value="F:monooxygenase activity"/>
    <property type="evidence" value="ECO:0007669"/>
    <property type="project" value="UniProtKB-KW"/>
</dbReference>
<keyword evidence="12" id="KW-0472">Membrane</keyword>
<keyword evidence="7" id="KW-0256">Endoplasmic reticulum</keyword>
<evidence type="ECO:0008006" key="16">
    <source>
        <dbReference type="Google" id="ProtNLM"/>
    </source>
</evidence>
<evidence type="ECO:0000256" key="1">
    <source>
        <dbReference type="ARBA" id="ARBA00001971"/>
    </source>
</evidence>
<evidence type="ECO:0000256" key="10">
    <source>
        <dbReference type="ARBA" id="ARBA00023004"/>
    </source>
</evidence>
<gene>
    <name evidence="14" type="ORF">PUN28_004617</name>
</gene>
<evidence type="ECO:0000256" key="2">
    <source>
        <dbReference type="ARBA" id="ARBA00004174"/>
    </source>
</evidence>
<keyword evidence="15" id="KW-1185">Reference proteome</keyword>
<evidence type="ECO:0000256" key="7">
    <source>
        <dbReference type="ARBA" id="ARBA00022824"/>
    </source>
</evidence>
<dbReference type="Proteomes" id="UP001430953">
    <property type="component" value="Unassembled WGS sequence"/>
</dbReference>
<evidence type="ECO:0000313" key="14">
    <source>
        <dbReference type="EMBL" id="KAL0125653.1"/>
    </source>
</evidence>
<evidence type="ECO:0000256" key="4">
    <source>
        <dbReference type="ARBA" id="ARBA00010617"/>
    </source>
</evidence>
<dbReference type="InterPro" id="IPR001128">
    <property type="entry name" value="Cyt_P450"/>
</dbReference>
<keyword evidence="9 13" id="KW-0560">Oxidoreductase</keyword>
<dbReference type="InterPro" id="IPR017972">
    <property type="entry name" value="Cyt_P450_CS"/>
</dbReference>
<name>A0AAW2GCA6_9HYME</name>
<organism evidence="14 15">
    <name type="scientific">Cardiocondyla obscurior</name>
    <dbReference type="NCBI Taxonomy" id="286306"/>
    <lineage>
        <taxon>Eukaryota</taxon>
        <taxon>Metazoa</taxon>
        <taxon>Ecdysozoa</taxon>
        <taxon>Arthropoda</taxon>
        <taxon>Hexapoda</taxon>
        <taxon>Insecta</taxon>
        <taxon>Pterygota</taxon>
        <taxon>Neoptera</taxon>
        <taxon>Endopterygota</taxon>
        <taxon>Hymenoptera</taxon>
        <taxon>Apocrita</taxon>
        <taxon>Aculeata</taxon>
        <taxon>Formicoidea</taxon>
        <taxon>Formicidae</taxon>
        <taxon>Myrmicinae</taxon>
        <taxon>Cardiocondyla</taxon>
    </lineage>
</organism>
<comment type="caution">
    <text evidence="14">The sequence shown here is derived from an EMBL/GenBank/DDBJ whole genome shotgun (WGS) entry which is preliminary data.</text>
</comment>
<dbReference type="SUPFAM" id="SSF48264">
    <property type="entry name" value="Cytochrome P450"/>
    <property type="match status" value="1"/>
</dbReference>
<keyword evidence="8" id="KW-0492">Microsome</keyword>
<evidence type="ECO:0000256" key="9">
    <source>
        <dbReference type="ARBA" id="ARBA00023002"/>
    </source>
</evidence>
<evidence type="ECO:0000256" key="3">
    <source>
        <dbReference type="ARBA" id="ARBA00004406"/>
    </source>
</evidence>
<dbReference type="GO" id="GO:0005789">
    <property type="term" value="C:endoplasmic reticulum membrane"/>
    <property type="evidence" value="ECO:0007669"/>
    <property type="project" value="UniProtKB-SubCell"/>
</dbReference>
<comment type="similarity">
    <text evidence="4 13">Belongs to the cytochrome P450 family.</text>
</comment>
<sequence>MPFGDGPRNCIGLRLGVLQTTVGLIAILRNYEITVNASWPSPLDPRNVFTSPPAGFLLDFKKI</sequence>
<dbReference type="InterPro" id="IPR050476">
    <property type="entry name" value="Insect_CytP450_Detox"/>
</dbReference>
<keyword evidence="6 13" id="KW-0479">Metal-binding</keyword>
<keyword evidence="5 13" id="KW-0349">Heme</keyword>
<dbReference type="GO" id="GO:0005506">
    <property type="term" value="F:iron ion binding"/>
    <property type="evidence" value="ECO:0007669"/>
    <property type="project" value="InterPro"/>
</dbReference>
<evidence type="ECO:0000256" key="5">
    <source>
        <dbReference type="ARBA" id="ARBA00022617"/>
    </source>
</evidence>
<evidence type="ECO:0000313" key="15">
    <source>
        <dbReference type="Proteomes" id="UP001430953"/>
    </source>
</evidence>
<reference evidence="14 15" key="1">
    <citation type="submission" date="2023-03" db="EMBL/GenBank/DDBJ databases">
        <title>High recombination rates correlate with genetic variation in Cardiocondyla obscurior ants.</title>
        <authorList>
            <person name="Errbii M."/>
        </authorList>
    </citation>
    <scope>NUCLEOTIDE SEQUENCE [LARGE SCALE GENOMIC DNA]</scope>
    <source>
        <strain evidence="14">Alpha-2009</strain>
        <tissue evidence="14">Whole body</tissue>
    </source>
</reference>
<comment type="subcellular location">
    <subcellularLocation>
        <location evidence="3">Endoplasmic reticulum membrane</location>
        <topology evidence="3">Peripheral membrane protein</topology>
    </subcellularLocation>
    <subcellularLocation>
        <location evidence="2">Microsome membrane</location>
        <topology evidence="2">Peripheral membrane protein</topology>
    </subcellularLocation>
</comment>
<evidence type="ECO:0000256" key="13">
    <source>
        <dbReference type="RuleBase" id="RU000461"/>
    </source>
</evidence>
<dbReference type="GO" id="GO:0020037">
    <property type="term" value="F:heme binding"/>
    <property type="evidence" value="ECO:0007669"/>
    <property type="project" value="InterPro"/>
</dbReference>
<keyword evidence="11 13" id="KW-0503">Monooxygenase</keyword>
<dbReference type="PANTHER" id="PTHR24292:SF54">
    <property type="entry name" value="CYP9F3-RELATED"/>
    <property type="match status" value="1"/>
</dbReference>
<evidence type="ECO:0000256" key="11">
    <source>
        <dbReference type="ARBA" id="ARBA00023033"/>
    </source>
</evidence>
<dbReference type="Pfam" id="PF00067">
    <property type="entry name" value="p450"/>
    <property type="match status" value="1"/>
</dbReference>
<evidence type="ECO:0000256" key="12">
    <source>
        <dbReference type="ARBA" id="ARBA00023136"/>
    </source>
</evidence>
<comment type="cofactor">
    <cofactor evidence="1">
        <name>heme</name>
        <dbReference type="ChEBI" id="CHEBI:30413"/>
    </cofactor>
</comment>
<dbReference type="EMBL" id="JADYXP020000004">
    <property type="protein sequence ID" value="KAL0125653.1"/>
    <property type="molecule type" value="Genomic_DNA"/>
</dbReference>